<protein>
    <submittedName>
        <fullName evidence="2">Uncharacterized protein</fullName>
    </submittedName>
</protein>
<organism evidence="2 3">
    <name type="scientific">Roseateles terrae</name>
    <dbReference type="NCBI Taxonomy" id="431060"/>
    <lineage>
        <taxon>Bacteria</taxon>
        <taxon>Pseudomonadati</taxon>
        <taxon>Pseudomonadota</taxon>
        <taxon>Betaproteobacteria</taxon>
        <taxon>Burkholderiales</taxon>
        <taxon>Sphaerotilaceae</taxon>
        <taxon>Roseateles</taxon>
    </lineage>
</organism>
<dbReference type="RefSeq" id="WP_184293918.1">
    <property type="nucleotide sequence ID" value="NZ_JACHXO010000001.1"/>
</dbReference>
<feature type="compositionally biased region" description="Low complexity" evidence="1">
    <location>
        <begin position="28"/>
        <end position="45"/>
    </location>
</feature>
<feature type="compositionally biased region" description="Polar residues" evidence="1">
    <location>
        <begin position="252"/>
        <end position="272"/>
    </location>
</feature>
<feature type="compositionally biased region" description="Low complexity" evidence="1">
    <location>
        <begin position="504"/>
        <end position="523"/>
    </location>
</feature>
<proteinExistence type="predicted"/>
<feature type="region of interest" description="Disordered" evidence="1">
    <location>
        <begin position="1"/>
        <end position="45"/>
    </location>
</feature>
<gene>
    <name evidence="2" type="ORF">FHS28_000094</name>
</gene>
<evidence type="ECO:0000256" key="1">
    <source>
        <dbReference type="SAM" id="MobiDB-lite"/>
    </source>
</evidence>
<reference evidence="2 3" key="1">
    <citation type="submission" date="2020-08" db="EMBL/GenBank/DDBJ databases">
        <title>Genomic Encyclopedia of Type Strains, Phase III (KMG-III): the genomes of soil and plant-associated and newly described type strains.</title>
        <authorList>
            <person name="Whitman W."/>
        </authorList>
    </citation>
    <scope>NUCLEOTIDE SEQUENCE [LARGE SCALE GENOMIC DNA]</scope>
    <source>
        <strain evidence="2 3">CECT 7247</strain>
    </source>
</reference>
<feature type="region of interest" description="Disordered" evidence="1">
    <location>
        <begin position="249"/>
        <end position="272"/>
    </location>
</feature>
<accession>A0ABR6GKU5</accession>
<keyword evidence="3" id="KW-1185">Reference proteome</keyword>
<evidence type="ECO:0000313" key="2">
    <source>
        <dbReference type="EMBL" id="MBB3192729.1"/>
    </source>
</evidence>
<evidence type="ECO:0000313" key="3">
    <source>
        <dbReference type="Proteomes" id="UP000574369"/>
    </source>
</evidence>
<feature type="compositionally biased region" description="Low complexity" evidence="1">
    <location>
        <begin position="553"/>
        <end position="567"/>
    </location>
</feature>
<feature type="compositionally biased region" description="Polar residues" evidence="1">
    <location>
        <begin position="538"/>
        <end position="552"/>
    </location>
</feature>
<dbReference type="Proteomes" id="UP000574369">
    <property type="component" value="Unassembled WGS sequence"/>
</dbReference>
<feature type="region of interest" description="Disordered" evidence="1">
    <location>
        <begin position="495"/>
        <end position="591"/>
    </location>
</feature>
<name>A0ABR6GKU5_9BURK</name>
<comment type="caution">
    <text evidence="2">The sequence shown here is derived from an EMBL/GenBank/DDBJ whole genome shotgun (WGS) entry which is preliminary data.</text>
</comment>
<sequence length="591" mass="65211">MPNRLTACLPQCLRPMDADDEPTRASSRAGEGPARGTPAGAGSATAAAGASATAAAAAMPMTRLERMAEIDRRLEGMQAWPKTPALRSFLQQGRSLLCDAHRDGLRMAAQQARYQAWQRDVDVLDETWQAMPTVRDRWVDRLEAAMRRQPTPPRQGMLNEQLIPARQQVDLALEAFGRGQLDRALDAEAKAAERVQTAGRLITWMERSTESEIGTFSRQCQNDRLVNSTAQMRAFLDRMRRPDDEARLRQHLGSTGRESLLSAGSRTSRTSNSAPIETMLSHSLVHSLKELRAQADALPQNNLQRDAAKALCDALKTEVRAGPRQVKPEHRELYESLRQRITFFNYVAQRMRLSELAMSEIRDAMPQLPPAQFYRQHEAERLLKEIQSAFDREDHAALFQLGEHGDSLRRATVALARNRSADQHMLTHIAERRCELALRLKPWNDLGGLTSPALLYASQAKTLLRLLDESTDMEHCKRLLYEVEIACDRLAAMPGSRGGPRTPQAVHAAQALQAAAAAPAARATPRSGQAHSHPSPASIRSSEGGMNTPHNTSQGSSGSSSGRSVRSLEMLQALESMEALNPEEGFPAEAS</sequence>
<dbReference type="EMBL" id="JACHXO010000001">
    <property type="protein sequence ID" value="MBB3192729.1"/>
    <property type="molecule type" value="Genomic_DNA"/>
</dbReference>